<dbReference type="KEGG" id="hdh:G5B40_09560"/>
<keyword evidence="2" id="KW-0732">Signal</keyword>
<evidence type="ECO:0000256" key="2">
    <source>
        <dbReference type="SAM" id="SignalP"/>
    </source>
</evidence>
<dbReference type="AlphaFoldDB" id="A0A7M3T5C6"/>
<feature type="transmembrane region" description="Helical" evidence="1">
    <location>
        <begin position="183"/>
        <end position="201"/>
    </location>
</feature>
<keyword evidence="1" id="KW-0812">Transmembrane</keyword>
<evidence type="ECO:0000256" key="1">
    <source>
        <dbReference type="SAM" id="Phobius"/>
    </source>
</evidence>
<organism evidence="4 5">
    <name type="scientific">Pikeienuella piscinae</name>
    <dbReference type="NCBI Taxonomy" id="2748098"/>
    <lineage>
        <taxon>Bacteria</taxon>
        <taxon>Pseudomonadati</taxon>
        <taxon>Pseudomonadota</taxon>
        <taxon>Alphaproteobacteria</taxon>
        <taxon>Rhodobacterales</taxon>
        <taxon>Paracoccaceae</taxon>
        <taxon>Pikeienuella</taxon>
    </lineage>
</organism>
<keyword evidence="1" id="KW-1133">Transmembrane helix</keyword>
<reference evidence="4 5" key="1">
    <citation type="submission" date="2020-02" db="EMBL/GenBank/DDBJ databases">
        <title>complete genome sequence of Rhodobacteraceae bacterium.</title>
        <authorList>
            <person name="Park J."/>
            <person name="Kim Y.-S."/>
            <person name="Kim K.-H."/>
        </authorList>
    </citation>
    <scope>NUCLEOTIDE SEQUENCE [LARGE SCALE GENOMIC DNA]</scope>
    <source>
        <strain evidence="4 5">RR4-56</strain>
    </source>
</reference>
<accession>A0A7M3T5C6</accession>
<dbReference type="KEGG" id="hdh:G5B40_18230"/>
<feature type="chain" id="PRO_5036401216" evidence="2">
    <location>
        <begin position="23"/>
        <end position="206"/>
    </location>
</feature>
<dbReference type="EMBL" id="CP049056">
    <property type="protein sequence ID" value="QIE57207.1"/>
    <property type="molecule type" value="Genomic_DNA"/>
</dbReference>
<sequence>MKSSVGVLGCVVGLLMGGAAQATTLLEADVKGGEYSADFRAPTVIEAGIVALEGTGGAKSDDYFVFTGLPSGAQDITLSFFAPEKYGYSYSAGGTVLFDNAPFDHEWDGKKLNKKVQIDYRSPRQTLTLSLNERFTGSLYLALNFTHGADLRYAVFTPSNGFDGRDIPNAAEGAFQAPSQVPLPPALLLLGTGVLGFVYLGRVRKA</sequence>
<gene>
    <name evidence="3" type="ORF">G5B40_09560</name>
    <name evidence="4" type="ORF">G5B40_18230</name>
</gene>
<evidence type="ECO:0000313" key="3">
    <source>
        <dbReference type="EMBL" id="QIE55670.1"/>
    </source>
</evidence>
<dbReference type="EMBL" id="CP049056">
    <property type="protein sequence ID" value="QIE55670.1"/>
    <property type="molecule type" value="Genomic_DNA"/>
</dbReference>
<evidence type="ECO:0000313" key="5">
    <source>
        <dbReference type="Proteomes" id="UP000503336"/>
    </source>
</evidence>
<keyword evidence="5" id="KW-1185">Reference proteome</keyword>
<evidence type="ECO:0000313" key="4">
    <source>
        <dbReference type="EMBL" id="QIE57207.1"/>
    </source>
</evidence>
<keyword evidence="1" id="KW-0472">Membrane</keyword>
<feature type="signal peptide" evidence="2">
    <location>
        <begin position="1"/>
        <end position="22"/>
    </location>
</feature>
<dbReference type="RefSeq" id="WP_165097898.1">
    <property type="nucleotide sequence ID" value="NZ_CP049056.1"/>
</dbReference>
<protein>
    <submittedName>
        <fullName evidence="4">Uncharacterized protein</fullName>
    </submittedName>
</protein>
<name>A0A7M3T5C6_9RHOB</name>
<dbReference type="Proteomes" id="UP000503336">
    <property type="component" value="Chromosome"/>
</dbReference>
<proteinExistence type="predicted"/>